<protein>
    <submittedName>
        <fullName evidence="5">Cellulase</fullName>
    </submittedName>
</protein>
<dbReference type="PANTHER" id="PTHR31297">
    <property type="entry name" value="GLUCAN ENDO-1,6-BETA-GLUCOSIDASE B"/>
    <property type="match status" value="1"/>
</dbReference>
<dbReference type="AlphaFoldDB" id="A0A060C226"/>
<dbReference type="PANTHER" id="PTHR31297:SF13">
    <property type="entry name" value="PUTATIVE-RELATED"/>
    <property type="match status" value="1"/>
</dbReference>
<keyword evidence="1 3" id="KW-0378">Hydrolase</keyword>
<dbReference type="InterPro" id="IPR017853">
    <property type="entry name" value="GH"/>
</dbReference>
<keyword evidence="2 3" id="KW-0326">Glycosidase</keyword>
<comment type="similarity">
    <text evidence="3">Belongs to the glycosyl hydrolase 5 (cellulase A) family.</text>
</comment>
<evidence type="ECO:0000256" key="3">
    <source>
        <dbReference type="RuleBase" id="RU361153"/>
    </source>
</evidence>
<dbReference type="EMBL" id="KF119827">
    <property type="protein sequence ID" value="AIA87095.1"/>
    <property type="molecule type" value="Genomic_DNA"/>
</dbReference>
<dbReference type="InterPro" id="IPR001547">
    <property type="entry name" value="Glyco_hydro_5"/>
</dbReference>
<feature type="non-terminal residue" evidence="5">
    <location>
        <position position="1"/>
    </location>
</feature>
<evidence type="ECO:0000256" key="1">
    <source>
        <dbReference type="ARBA" id="ARBA00022801"/>
    </source>
</evidence>
<dbReference type="InterPro" id="IPR050386">
    <property type="entry name" value="Glycosyl_hydrolase_5"/>
</dbReference>
<dbReference type="GO" id="GO:0009251">
    <property type="term" value="P:glucan catabolic process"/>
    <property type="evidence" value="ECO:0007669"/>
    <property type="project" value="TreeGrafter"/>
</dbReference>
<proteinExistence type="inferred from homology"/>
<dbReference type="Gene3D" id="3.20.20.80">
    <property type="entry name" value="Glycosidases"/>
    <property type="match status" value="1"/>
</dbReference>
<evidence type="ECO:0000256" key="2">
    <source>
        <dbReference type="ARBA" id="ARBA00023295"/>
    </source>
</evidence>
<accession>A0A060C226</accession>
<dbReference type="GO" id="GO:0009986">
    <property type="term" value="C:cell surface"/>
    <property type="evidence" value="ECO:0007669"/>
    <property type="project" value="TreeGrafter"/>
</dbReference>
<dbReference type="GO" id="GO:0008422">
    <property type="term" value="F:beta-glucosidase activity"/>
    <property type="evidence" value="ECO:0007669"/>
    <property type="project" value="TreeGrafter"/>
</dbReference>
<feature type="domain" description="Glycoside hydrolase family 5" evidence="4">
    <location>
        <begin position="5"/>
        <end position="152"/>
    </location>
</feature>
<reference evidence="5" key="1">
    <citation type="journal article" date="2013" name="Environ. Microbiol.">
        <title>Seasonally variable intestinal metagenomes of the red palm weevil (Rhynchophorus ferrugineus).</title>
        <authorList>
            <person name="Jia S."/>
            <person name="Zhang X."/>
            <person name="Zhang G."/>
            <person name="Yin A."/>
            <person name="Zhang S."/>
            <person name="Li F."/>
            <person name="Wang L."/>
            <person name="Zhao D."/>
            <person name="Yun Q."/>
            <person name="Tala"/>
            <person name="Wang J."/>
            <person name="Sun G."/>
            <person name="Baabdullah M."/>
            <person name="Yu X."/>
            <person name="Hu S."/>
            <person name="Al-Mssallem I.S."/>
            <person name="Yu J."/>
        </authorList>
    </citation>
    <scope>NUCLEOTIDE SEQUENCE</scope>
</reference>
<organism evidence="5">
    <name type="scientific">uncultured Paenibacillus sp</name>
    <dbReference type="NCBI Taxonomy" id="227322"/>
    <lineage>
        <taxon>Bacteria</taxon>
        <taxon>Bacillati</taxon>
        <taxon>Bacillota</taxon>
        <taxon>Bacilli</taxon>
        <taxon>Bacillales</taxon>
        <taxon>Paenibacillaceae</taxon>
        <taxon>Paenibacillus</taxon>
        <taxon>environmental samples</taxon>
    </lineage>
</organism>
<dbReference type="Pfam" id="PF00150">
    <property type="entry name" value="Cellulase"/>
    <property type="match status" value="1"/>
</dbReference>
<evidence type="ECO:0000259" key="4">
    <source>
        <dbReference type="Pfam" id="PF00150"/>
    </source>
</evidence>
<name>A0A060C226_9BACL</name>
<dbReference type="GO" id="GO:0005576">
    <property type="term" value="C:extracellular region"/>
    <property type="evidence" value="ECO:0007669"/>
    <property type="project" value="TreeGrafter"/>
</dbReference>
<dbReference type="SUPFAM" id="SSF51445">
    <property type="entry name" value="(Trans)glycosidases"/>
    <property type="match status" value="1"/>
</dbReference>
<evidence type="ECO:0000313" key="5">
    <source>
        <dbReference type="EMBL" id="AIA87095.1"/>
    </source>
</evidence>
<sequence>DGTPKEDGFELLDWFVRECAKRELYVILDLHAAYGSQNGRHHSGDTRTGGALYTDETAMARTEALWVRVAEHYKDNKWVAGYDLLNEPEGTPDGTMNKVTPQWAFYDRLYDAIRAVDPNHLIYMEGIWEIINLPDPGKFGWTNVSYELHFYLLGRHGKRVGRADRLPAG</sequence>